<sequence>MRQTPSADNAADMFTKALTPSRLATCLKLIGMAA</sequence>
<evidence type="ECO:0000313" key="2">
    <source>
        <dbReference type="Proteomes" id="UP000054995"/>
    </source>
</evidence>
<protein>
    <submittedName>
        <fullName evidence="1">Uncharacterized protein</fullName>
    </submittedName>
</protein>
<dbReference type="OrthoDB" id="430476at2759"/>
<evidence type="ECO:0000313" key="1">
    <source>
        <dbReference type="EMBL" id="KRY46759.1"/>
    </source>
</evidence>
<name>A0A0V1CBY7_TRIPS</name>
<comment type="caution">
    <text evidence="1">The sequence shown here is derived from an EMBL/GenBank/DDBJ whole genome shotgun (WGS) entry which is preliminary data.</text>
</comment>
<dbReference type="Proteomes" id="UP000054995">
    <property type="component" value="Unassembled WGS sequence"/>
</dbReference>
<accession>A0A0V1CBY7</accession>
<dbReference type="AlphaFoldDB" id="A0A0V1CBY7"/>
<dbReference type="EMBL" id="JYDT01005145">
    <property type="protein sequence ID" value="KRY46759.1"/>
    <property type="molecule type" value="Genomic_DNA"/>
</dbReference>
<proteinExistence type="predicted"/>
<reference evidence="1 2" key="1">
    <citation type="submission" date="2015-01" db="EMBL/GenBank/DDBJ databases">
        <title>Evolution of Trichinella species and genotypes.</title>
        <authorList>
            <person name="Korhonen P.K."/>
            <person name="Edoardo P."/>
            <person name="Giuseppe L.R."/>
            <person name="Gasser R.B."/>
        </authorList>
    </citation>
    <scope>NUCLEOTIDE SEQUENCE [LARGE SCALE GENOMIC DNA]</scope>
    <source>
        <strain evidence="1">ISS470</strain>
    </source>
</reference>
<keyword evidence="2" id="KW-1185">Reference proteome</keyword>
<feature type="non-terminal residue" evidence="1">
    <location>
        <position position="34"/>
    </location>
</feature>
<gene>
    <name evidence="1" type="ORF">T4D_795</name>
</gene>
<organism evidence="1 2">
    <name type="scientific">Trichinella pseudospiralis</name>
    <name type="common">Parasitic roundworm</name>
    <dbReference type="NCBI Taxonomy" id="6337"/>
    <lineage>
        <taxon>Eukaryota</taxon>
        <taxon>Metazoa</taxon>
        <taxon>Ecdysozoa</taxon>
        <taxon>Nematoda</taxon>
        <taxon>Enoplea</taxon>
        <taxon>Dorylaimia</taxon>
        <taxon>Trichinellida</taxon>
        <taxon>Trichinellidae</taxon>
        <taxon>Trichinella</taxon>
    </lineage>
</organism>